<reference evidence="1" key="1">
    <citation type="submission" date="2022-10" db="EMBL/GenBank/DDBJ databases">
        <authorList>
            <person name="Chen Y."/>
            <person name="Dougan E. K."/>
            <person name="Chan C."/>
            <person name="Rhodes N."/>
            <person name="Thang M."/>
        </authorList>
    </citation>
    <scope>NUCLEOTIDE SEQUENCE</scope>
</reference>
<evidence type="ECO:0000313" key="1">
    <source>
        <dbReference type="EMBL" id="CAI3989771.1"/>
    </source>
</evidence>
<protein>
    <recommendedName>
        <fullName evidence="4">DUF1294 domain-containing protein</fullName>
    </recommendedName>
</protein>
<name>A0A9P1CGE3_9DINO</name>
<dbReference type="Proteomes" id="UP001152797">
    <property type="component" value="Unassembled WGS sequence"/>
</dbReference>
<dbReference type="EMBL" id="CAMXCT010001402">
    <property type="protein sequence ID" value="CAI3989771.1"/>
    <property type="molecule type" value="Genomic_DNA"/>
</dbReference>
<evidence type="ECO:0000313" key="2">
    <source>
        <dbReference type="EMBL" id="CAL4777083.1"/>
    </source>
</evidence>
<proteinExistence type="predicted"/>
<reference evidence="2 3" key="2">
    <citation type="submission" date="2024-05" db="EMBL/GenBank/DDBJ databases">
        <authorList>
            <person name="Chen Y."/>
            <person name="Shah S."/>
            <person name="Dougan E. K."/>
            <person name="Thang M."/>
            <person name="Chan C."/>
        </authorList>
    </citation>
    <scope>NUCLEOTIDE SEQUENCE [LARGE SCALE GENOMIC DNA]</scope>
</reference>
<accession>A0A9P1CGE3</accession>
<dbReference type="OrthoDB" id="10259680at2759"/>
<dbReference type="EMBL" id="CAMXCT020001402">
    <property type="protein sequence ID" value="CAL1143146.1"/>
    <property type="molecule type" value="Genomic_DNA"/>
</dbReference>
<keyword evidence="3" id="KW-1185">Reference proteome</keyword>
<gene>
    <name evidence="1" type="ORF">C1SCF055_LOCUS16817</name>
</gene>
<organism evidence="1">
    <name type="scientific">Cladocopium goreaui</name>
    <dbReference type="NCBI Taxonomy" id="2562237"/>
    <lineage>
        <taxon>Eukaryota</taxon>
        <taxon>Sar</taxon>
        <taxon>Alveolata</taxon>
        <taxon>Dinophyceae</taxon>
        <taxon>Suessiales</taxon>
        <taxon>Symbiodiniaceae</taxon>
        <taxon>Cladocopium</taxon>
    </lineage>
</organism>
<evidence type="ECO:0000313" key="3">
    <source>
        <dbReference type="Proteomes" id="UP001152797"/>
    </source>
</evidence>
<evidence type="ECO:0008006" key="4">
    <source>
        <dbReference type="Google" id="ProtNLM"/>
    </source>
</evidence>
<dbReference type="Pfam" id="PF06961">
    <property type="entry name" value="DUF1294"/>
    <property type="match status" value="1"/>
</dbReference>
<dbReference type="AlphaFoldDB" id="A0A9P1CGE3"/>
<sequence>MTQRAQRVQRAAGALLSVNGGTAGLFWYDKRQAEAKKWRISERTLCVTALLGGWPAGYWAMRRFRHKSAKKSFQDKYFAATSGNLLFACGLHPRSRRTVLQYLRRR</sequence>
<dbReference type="InterPro" id="IPR010718">
    <property type="entry name" value="DUF1294"/>
</dbReference>
<dbReference type="EMBL" id="CAMXCT030001402">
    <property type="protein sequence ID" value="CAL4777083.1"/>
    <property type="molecule type" value="Genomic_DNA"/>
</dbReference>
<comment type="caution">
    <text evidence="1">The sequence shown here is derived from an EMBL/GenBank/DDBJ whole genome shotgun (WGS) entry which is preliminary data.</text>
</comment>